<dbReference type="SUPFAM" id="SSF47413">
    <property type="entry name" value="lambda repressor-like DNA-binding domains"/>
    <property type="match status" value="1"/>
</dbReference>
<proteinExistence type="predicted"/>
<evidence type="ECO:0000313" key="1">
    <source>
        <dbReference type="EMBL" id="KRL43124.1"/>
    </source>
</evidence>
<dbReference type="GO" id="GO:0003677">
    <property type="term" value="F:DNA binding"/>
    <property type="evidence" value="ECO:0007669"/>
    <property type="project" value="InterPro"/>
</dbReference>
<organism evidence="1 2">
    <name type="scientific">Companilactobacillus mindensis DSM 14500</name>
    <dbReference type="NCBI Taxonomy" id="1423770"/>
    <lineage>
        <taxon>Bacteria</taxon>
        <taxon>Bacillati</taxon>
        <taxon>Bacillota</taxon>
        <taxon>Bacilli</taxon>
        <taxon>Lactobacillales</taxon>
        <taxon>Lactobacillaceae</taxon>
        <taxon>Companilactobacillus</taxon>
    </lineage>
</organism>
<reference evidence="1 2" key="1">
    <citation type="journal article" date="2015" name="Genome Announc.">
        <title>Expanding the biotechnology potential of lactobacilli through comparative genomics of 213 strains and associated genera.</title>
        <authorList>
            <person name="Sun Z."/>
            <person name="Harris H.M."/>
            <person name="McCann A."/>
            <person name="Guo C."/>
            <person name="Argimon S."/>
            <person name="Zhang W."/>
            <person name="Yang X."/>
            <person name="Jeffery I.B."/>
            <person name="Cooney J.C."/>
            <person name="Kagawa T.F."/>
            <person name="Liu W."/>
            <person name="Song Y."/>
            <person name="Salvetti E."/>
            <person name="Wrobel A."/>
            <person name="Rasinkangas P."/>
            <person name="Parkhill J."/>
            <person name="Rea M.C."/>
            <person name="O'Sullivan O."/>
            <person name="Ritari J."/>
            <person name="Douillard F.P."/>
            <person name="Paul Ross R."/>
            <person name="Yang R."/>
            <person name="Briner A.E."/>
            <person name="Felis G.E."/>
            <person name="de Vos W.M."/>
            <person name="Barrangou R."/>
            <person name="Klaenhammer T.R."/>
            <person name="Caufield P.W."/>
            <person name="Cui Y."/>
            <person name="Zhang H."/>
            <person name="O'Toole P.W."/>
        </authorList>
    </citation>
    <scope>NUCLEOTIDE SEQUENCE [LARGE SCALE GENOMIC DNA]</scope>
    <source>
        <strain evidence="1 2">DSM 14500</strain>
    </source>
</reference>
<gene>
    <name evidence="1" type="ORF">FD29_GL001238</name>
</gene>
<dbReference type="PATRIC" id="fig|1423770.3.peg.1274"/>
<dbReference type="AlphaFoldDB" id="A0A0R1QK63"/>
<name>A0A0R1QK63_9LACO</name>
<dbReference type="RefSeq" id="WP_057888613.1">
    <property type="nucleotide sequence ID" value="NZ_AZEZ01000093.1"/>
</dbReference>
<dbReference type="OrthoDB" id="2299230at2"/>
<sequence>MYSNKYLKAYLVLKDVRQPDVAKLLGKSISTIRRKFENLGFTQRDMILLHDAYDIPLEVFFYDENKDDKSFKIDSK</sequence>
<protein>
    <recommendedName>
        <fullName evidence="3">HTH cro/C1-type domain-containing protein</fullName>
    </recommendedName>
</protein>
<evidence type="ECO:0008006" key="3">
    <source>
        <dbReference type="Google" id="ProtNLM"/>
    </source>
</evidence>
<keyword evidence="2" id="KW-1185">Reference proteome</keyword>
<comment type="caution">
    <text evidence="1">The sequence shown here is derived from an EMBL/GenBank/DDBJ whole genome shotgun (WGS) entry which is preliminary data.</text>
</comment>
<dbReference type="InterPro" id="IPR010982">
    <property type="entry name" value="Lambda_DNA-bd_dom_sf"/>
</dbReference>
<dbReference type="EMBL" id="AZEZ01000093">
    <property type="protein sequence ID" value="KRL43124.1"/>
    <property type="molecule type" value="Genomic_DNA"/>
</dbReference>
<accession>A0A0R1QK63</accession>
<dbReference type="Proteomes" id="UP000050872">
    <property type="component" value="Unassembled WGS sequence"/>
</dbReference>
<evidence type="ECO:0000313" key="2">
    <source>
        <dbReference type="Proteomes" id="UP000050872"/>
    </source>
</evidence>